<feature type="domain" description="Peptidase M60" evidence="2">
    <location>
        <begin position="542"/>
        <end position="841"/>
    </location>
</feature>
<dbReference type="SMART" id="SM01276">
    <property type="entry name" value="M60-like"/>
    <property type="match status" value="1"/>
</dbReference>
<reference evidence="3" key="2">
    <citation type="submission" date="2025-09" db="UniProtKB">
        <authorList>
            <consortium name="Ensembl"/>
        </authorList>
    </citation>
    <scope>IDENTIFICATION</scope>
</reference>
<dbReference type="GO" id="GO:0005886">
    <property type="term" value="C:plasma membrane"/>
    <property type="evidence" value="ECO:0007669"/>
    <property type="project" value="TreeGrafter"/>
</dbReference>
<dbReference type="Gene3D" id="3.40.390.80">
    <property type="entry name" value="Peptidase M60, enhancin-like domain 2"/>
    <property type="match status" value="1"/>
</dbReference>
<dbReference type="PROSITE" id="PS51723">
    <property type="entry name" value="PEPTIDASE_M60"/>
    <property type="match status" value="1"/>
</dbReference>
<dbReference type="Gene3D" id="1.10.390.30">
    <property type="entry name" value="Peptidase M60, enhancin-like domain 3"/>
    <property type="match status" value="1"/>
</dbReference>
<name>A0A8D2L0Y3_VARKO</name>
<dbReference type="AlphaFoldDB" id="A0A8D2L0Y3"/>
<organism evidence="3 4">
    <name type="scientific">Varanus komodoensis</name>
    <name type="common">Komodo dragon</name>
    <dbReference type="NCBI Taxonomy" id="61221"/>
    <lineage>
        <taxon>Eukaryota</taxon>
        <taxon>Metazoa</taxon>
        <taxon>Chordata</taxon>
        <taxon>Craniata</taxon>
        <taxon>Vertebrata</taxon>
        <taxon>Euteleostomi</taxon>
        <taxon>Lepidosauria</taxon>
        <taxon>Squamata</taxon>
        <taxon>Bifurcata</taxon>
        <taxon>Unidentata</taxon>
        <taxon>Episquamata</taxon>
        <taxon>Toxicofera</taxon>
        <taxon>Anguimorpha</taxon>
        <taxon>Paleoanguimorpha</taxon>
        <taxon>Varanoidea</taxon>
        <taxon>Varanidae</taxon>
        <taxon>Varanus</taxon>
    </lineage>
</organism>
<evidence type="ECO:0000313" key="3">
    <source>
        <dbReference type="Ensembl" id="ENSVKKP00000015077.1"/>
    </source>
</evidence>
<protein>
    <submittedName>
        <fullName evidence="3">TRPM8 channel associated factor 1</fullName>
    </submittedName>
</protein>
<reference evidence="3" key="1">
    <citation type="submission" date="2025-08" db="UniProtKB">
        <authorList>
            <consortium name="Ensembl"/>
        </authorList>
    </citation>
    <scope>IDENTIFICATION</scope>
</reference>
<evidence type="ECO:0000259" key="2">
    <source>
        <dbReference type="PROSITE" id="PS51723"/>
    </source>
</evidence>
<dbReference type="SUPFAM" id="SSF52317">
    <property type="entry name" value="Class I glutamine amidotransferase-like"/>
    <property type="match status" value="1"/>
</dbReference>
<dbReference type="InterPro" id="IPR051244">
    <property type="entry name" value="TCAF"/>
</dbReference>
<dbReference type="Proteomes" id="UP000694545">
    <property type="component" value="Unplaced"/>
</dbReference>
<proteinExistence type="inferred from homology"/>
<dbReference type="PANTHER" id="PTHR15730">
    <property type="entry name" value="EXPERIMENTAL AUTOIMMUNE PROSTATITIS ANTIGEN 2-RELATED"/>
    <property type="match status" value="1"/>
</dbReference>
<comment type="similarity">
    <text evidence="1">Belongs to the TCAF family.</text>
</comment>
<gene>
    <name evidence="3" type="primary">LOC123022632</name>
</gene>
<sequence>LMDPRTSYASLVKGIQSFQVKGDFNPCELLLTGDQAFPVLVSTNGQVLIAASQYGKGRMVVAAHESILQLPQFLPFLKNALEWLKPSSTAPVGVHPSLHTLSEMLLSNGVKVQADMTLADSLGVYCIDAYDDTLAEDLVLFIKNGKGLLIGGQAWYWSYTHGAKKVVTAFPGNKVTSVGGVYFTANEGQNGDFPVPKEMPSIPLITRHRLNTEEDLKILLNGVTQFNIHGDNPAGRAIPARLLIHGTLAFPVGITDSHLAFLGAAYYGRGRVVVASHEALLEAASMEAFLVNAIRWLTDGKGGMVGITQSLQNLYSILNKATIPCAFTNLKHGLAVYCCTAYSDAEREKIHEFVSEGGGLLIGGQAWIYRYPNASAIKGYPGNKILNKFGIAITGETLDVSSESCPAGEAGNVALSYHFRKALSQLKECVHDNHILQPKSCSDLNRVAQDFAAFVDVPAANLPAFSSVHMAIVEVVQLCGIPDVSAHKPVKSNSAEAALLNLAWTIYNILPAFQHLVPSLVETFPTAAPQTIWINGKNDGPEAWRSTGMYIPPAKTATLDFPPTAIGAKLQVQIGCHSDNLSKAKKLRRPPVMVRRFEVKSCRMEVSSLWGGLLYIVLPEKSSLGSLPVTIKGATLAPYYKQGETNLDFWKSTICHYPAPWAELETENIILTFPSDEARSISDPELLLNTWAQIMKAVAKLASIPPVFPRPERIVTDVQISHGWMHAGYPIMADVRALQEITDVQAFFAKGTWGPIHELGHNQQREAWDFWPHTSEATCNLWSVYANETVLNIPRHKAHPDLKPHLRQKRIQDYIRNGAQLKDFEVFTALEPYLQLQEAFGWEPYIRIFAKYQTKTDIPPDNKSKMNLWAEMFSQQVQKNLGPFFKAWGWPIKVEISHKLATSYPPWAEDPMSQYRCC</sequence>
<dbReference type="Ensembl" id="ENSVKKT00000015437.1">
    <property type="protein sequence ID" value="ENSVKKP00000015077.1"/>
    <property type="gene ID" value="ENSVKKG00000010332.1"/>
</dbReference>
<keyword evidence="4" id="KW-1185">Reference proteome</keyword>
<dbReference type="Pfam" id="PF17291">
    <property type="entry name" value="M60-like_N"/>
    <property type="match status" value="1"/>
</dbReference>
<dbReference type="InterPro" id="IPR035423">
    <property type="entry name" value="M60-like_N"/>
</dbReference>
<evidence type="ECO:0000313" key="4">
    <source>
        <dbReference type="Proteomes" id="UP000694545"/>
    </source>
</evidence>
<dbReference type="PANTHER" id="PTHR15730:SF5">
    <property type="entry name" value="SI:CH211-210B2.2-RELATED"/>
    <property type="match status" value="1"/>
</dbReference>
<dbReference type="FunFam" id="3.40.390.80:FF:000001">
    <property type="entry name" value="TRPM8 channel-associated factor 1"/>
    <property type="match status" value="1"/>
</dbReference>
<dbReference type="Pfam" id="PF13402">
    <property type="entry name" value="Peptidase_M60"/>
    <property type="match status" value="1"/>
</dbReference>
<dbReference type="InterPro" id="IPR031161">
    <property type="entry name" value="Peptidase_M60_dom"/>
</dbReference>
<evidence type="ECO:0000256" key="1">
    <source>
        <dbReference type="ARBA" id="ARBA00009770"/>
    </source>
</evidence>
<dbReference type="InterPro" id="IPR042279">
    <property type="entry name" value="Pep_M60_3"/>
</dbReference>
<dbReference type="InterPro" id="IPR029062">
    <property type="entry name" value="Class_I_gatase-like"/>
</dbReference>
<dbReference type="GO" id="GO:0090314">
    <property type="term" value="P:positive regulation of protein targeting to membrane"/>
    <property type="evidence" value="ECO:0007669"/>
    <property type="project" value="TreeGrafter"/>
</dbReference>
<dbReference type="OMA" id="FNCFLAA"/>
<accession>A0A8D2L0Y3</accession>
<dbReference type="GO" id="GO:0044325">
    <property type="term" value="F:transmembrane transporter binding"/>
    <property type="evidence" value="ECO:0007669"/>
    <property type="project" value="TreeGrafter"/>
</dbReference>
<dbReference type="FunFam" id="1.10.390.30:FF:000001">
    <property type="entry name" value="TRPM8 channel-associated factor 1"/>
    <property type="match status" value="1"/>
</dbReference>